<organism evidence="1 2">
    <name type="scientific">Mogibacterium diversum</name>
    <dbReference type="NCBI Taxonomy" id="114527"/>
    <lineage>
        <taxon>Bacteria</taxon>
        <taxon>Bacillati</taxon>
        <taxon>Bacillota</taxon>
        <taxon>Clostridia</taxon>
        <taxon>Peptostreptococcales</taxon>
        <taxon>Anaerovoracaceae</taxon>
        <taxon>Mogibacterium</taxon>
    </lineage>
</organism>
<dbReference type="GO" id="GO:0004190">
    <property type="term" value="F:aspartic-type endopeptidase activity"/>
    <property type="evidence" value="ECO:0007669"/>
    <property type="project" value="InterPro"/>
</dbReference>
<dbReference type="PROSITE" id="PS00141">
    <property type="entry name" value="ASP_PROTEASE"/>
    <property type="match status" value="1"/>
</dbReference>
<reference evidence="1" key="1">
    <citation type="submission" date="2020-04" db="EMBL/GenBank/DDBJ databases">
        <title>Deep metagenomics examines the oral microbiome during advanced dental caries in children, revealing novel taxa and co-occurrences with host molecules.</title>
        <authorList>
            <person name="Baker J.L."/>
            <person name="Morton J.T."/>
            <person name="Dinis M."/>
            <person name="Alvarez R."/>
            <person name="Tran N.C."/>
            <person name="Knight R."/>
            <person name="Edlund A."/>
        </authorList>
    </citation>
    <scope>NUCLEOTIDE SEQUENCE</scope>
    <source>
        <strain evidence="1">JCVI_24_bin.8</strain>
    </source>
</reference>
<feature type="non-terminal residue" evidence="1">
    <location>
        <position position="1"/>
    </location>
</feature>
<keyword evidence="1" id="KW-0378">Hydrolase</keyword>
<evidence type="ECO:0000313" key="1">
    <source>
        <dbReference type="EMBL" id="MBF1352548.1"/>
    </source>
</evidence>
<dbReference type="InterPro" id="IPR001969">
    <property type="entry name" value="Aspartic_peptidase_AS"/>
</dbReference>
<gene>
    <name evidence="1" type="ORF">HXM71_05445</name>
</gene>
<protein>
    <submittedName>
        <fullName evidence="1">Aspartyl protease family protein</fullName>
    </submittedName>
</protein>
<comment type="caution">
    <text evidence="1">The sequence shown here is derived from an EMBL/GenBank/DDBJ whole genome shotgun (WGS) entry which is preliminary data.</text>
</comment>
<evidence type="ECO:0000313" key="2">
    <source>
        <dbReference type="Proteomes" id="UP000722050"/>
    </source>
</evidence>
<dbReference type="Pfam" id="PF13650">
    <property type="entry name" value="Asp_protease_2"/>
    <property type="match status" value="1"/>
</dbReference>
<dbReference type="AlphaFoldDB" id="A0A930EEL5"/>
<accession>A0A930EEL5</accession>
<name>A0A930EEL5_9FIRM</name>
<dbReference type="Gene3D" id="2.40.70.10">
    <property type="entry name" value="Acid Proteases"/>
    <property type="match status" value="2"/>
</dbReference>
<keyword evidence="1" id="KW-0645">Protease</keyword>
<dbReference type="SUPFAM" id="SSF50630">
    <property type="entry name" value="Acid proteases"/>
    <property type="match status" value="1"/>
</dbReference>
<sequence length="291" mass="32900">NSFLINNYYTMISRSIFLLLTLIISVLSAAAQVPITIKNNWMYVDASFSYGGKDIPISALIDTGASVCIMDSIFATDSCNIKIEKSNAVIGNTNGKKVVSFKFNLDSINLGGHKYYDVCCYIVNLSGMFAQYAPKFIIGGDVLKRDYWEFDLGKFSMIQRTIIPQNIQYQLHWKNHEDYSSAFLNAIIFQGKIAGQKTKILFDTGSRTNKIPRSFGVMPTKIETQEVANIAEALRKETRGVCENIPVVMKDWDFTLDFVVSEEKIPRLNIDFLKGKSFILSYKQKSLYVLC</sequence>
<dbReference type="GO" id="GO:0006508">
    <property type="term" value="P:proteolysis"/>
    <property type="evidence" value="ECO:0007669"/>
    <property type="project" value="UniProtKB-KW"/>
</dbReference>
<dbReference type="InterPro" id="IPR021109">
    <property type="entry name" value="Peptidase_aspartic_dom_sf"/>
</dbReference>
<dbReference type="Proteomes" id="UP000722050">
    <property type="component" value="Unassembled WGS sequence"/>
</dbReference>
<proteinExistence type="predicted"/>
<dbReference type="EMBL" id="JABZQH010000190">
    <property type="protein sequence ID" value="MBF1352548.1"/>
    <property type="molecule type" value="Genomic_DNA"/>
</dbReference>